<keyword evidence="7" id="KW-0805">Transcription regulation</keyword>
<keyword evidence="4 16" id="KW-0479">Metal-binding</keyword>
<gene>
    <name evidence="18" type="ORF">D7X12_02915</name>
</gene>
<dbReference type="InterPro" id="IPR016221">
    <property type="entry name" value="Bifunct_regulatory_prot_Ada"/>
</dbReference>
<evidence type="ECO:0000256" key="10">
    <source>
        <dbReference type="ARBA" id="ARBA00023163"/>
    </source>
</evidence>
<evidence type="ECO:0000256" key="4">
    <source>
        <dbReference type="ARBA" id="ARBA00022723"/>
    </source>
</evidence>
<dbReference type="SUPFAM" id="SSF46767">
    <property type="entry name" value="Methylated DNA-protein cysteine methyltransferase, C-terminal domain"/>
    <property type="match status" value="1"/>
</dbReference>
<dbReference type="Proteomes" id="UP000273405">
    <property type="component" value="Unassembled WGS sequence"/>
</dbReference>
<evidence type="ECO:0000256" key="11">
    <source>
        <dbReference type="ARBA" id="ARBA00023204"/>
    </source>
</evidence>
<evidence type="ECO:0000313" key="18">
    <source>
        <dbReference type="EMBL" id="RKH47430.1"/>
    </source>
</evidence>
<keyword evidence="11" id="KW-0234">DNA repair</keyword>
<name>A0A3A8NW93_9BACT</name>
<comment type="similarity">
    <text evidence="13">In the C-terminal section; belongs to the MGMT family.</text>
</comment>
<feature type="binding site" evidence="16">
    <location>
        <position position="77"/>
    </location>
    <ligand>
        <name>Zn(2+)</name>
        <dbReference type="ChEBI" id="CHEBI:29105"/>
    </ligand>
</feature>
<dbReference type="Gene3D" id="3.40.10.10">
    <property type="entry name" value="DNA Methylphosphotriester Repair Domain"/>
    <property type="match status" value="1"/>
</dbReference>
<keyword evidence="8 18" id="KW-0238">DNA-binding</keyword>
<dbReference type="InterPro" id="IPR036217">
    <property type="entry name" value="MethylDNA_cys_MeTrfase_DNAb"/>
</dbReference>
<dbReference type="PANTHER" id="PTHR10815:SF14">
    <property type="entry name" value="BIFUNCTIONAL TRANSCRIPTIONAL ACTIVATOR_DNA REPAIR ENZYME ADA"/>
    <property type="match status" value="1"/>
</dbReference>
<dbReference type="RefSeq" id="WP_120623732.1">
    <property type="nucleotide sequence ID" value="NZ_RAWG01000011.1"/>
</dbReference>
<dbReference type="PIRSF" id="PIRSF000409">
    <property type="entry name" value="Ada"/>
    <property type="match status" value="1"/>
</dbReference>
<evidence type="ECO:0000256" key="8">
    <source>
        <dbReference type="ARBA" id="ARBA00023125"/>
    </source>
</evidence>
<keyword evidence="2 18" id="KW-0489">Methyltransferase</keyword>
<dbReference type="InterPro" id="IPR009057">
    <property type="entry name" value="Homeodomain-like_sf"/>
</dbReference>
<feature type="binding site" evidence="16">
    <location>
        <position position="74"/>
    </location>
    <ligand>
        <name>Zn(2+)</name>
        <dbReference type="ChEBI" id="CHEBI:29105"/>
    </ligand>
</feature>
<dbReference type="Pfam" id="PF12833">
    <property type="entry name" value="HTH_18"/>
    <property type="match status" value="1"/>
</dbReference>
<dbReference type="InterPro" id="IPR036631">
    <property type="entry name" value="MGMT_N_sf"/>
</dbReference>
<dbReference type="GO" id="GO:0003908">
    <property type="term" value="F:methylated-DNA-[protein]-cysteine S-methyltransferase activity"/>
    <property type="evidence" value="ECO:0007669"/>
    <property type="project" value="UniProtKB-EC"/>
</dbReference>
<dbReference type="InterPro" id="IPR014048">
    <property type="entry name" value="MethylDNA_cys_MeTrfase_DNA-bd"/>
</dbReference>
<dbReference type="InterPro" id="IPR018060">
    <property type="entry name" value="HTH_AraC"/>
</dbReference>
<evidence type="ECO:0000256" key="1">
    <source>
        <dbReference type="ARBA" id="ARBA00001286"/>
    </source>
</evidence>
<dbReference type="PROSITE" id="PS00374">
    <property type="entry name" value="MGMT"/>
    <property type="match status" value="1"/>
</dbReference>
<comment type="catalytic activity">
    <reaction evidence="12">
        <text>a 6-O-methyl-2'-deoxyguanosine in DNA + L-cysteinyl-[protein] = S-methyl-L-cysteinyl-[protein] + a 2'-deoxyguanosine in DNA</text>
        <dbReference type="Rhea" id="RHEA:24000"/>
        <dbReference type="Rhea" id="RHEA-COMP:10131"/>
        <dbReference type="Rhea" id="RHEA-COMP:10132"/>
        <dbReference type="Rhea" id="RHEA-COMP:11367"/>
        <dbReference type="Rhea" id="RHEA-COMP:11368"/>
        <dbReference type="ChEBI" id="CHEBI:29950"/>
        <dbReference type="ChEBI" id="CHEBI:82612"/>
        <dbReference type="ChEBI" id="CHEBI:85445"/>
        <dbReference type="ChEBI" id="CHEBI:85448"/>
        <dbReference type="EC" id="2.1.1.63"/>
    </reaction>
</comment>
<dbReference type="GO" id="GO:0006307">
    <property type="term" value="P:DNA alkylation repair"/>
    <property type="evidence" value="ECO:0007669"/>
    <property type="project" value="UniProtKB-ARBA"/>
</dbReference>
<proteinExistence type="inferred from homology"/>
<feature type="domain" description="HTH araC/xylS-type" evidence="17">
    <location>
        <begin position="93"/>
        <end position="189"/>
    </location>
</feature>
<dbReference type="Pfam" id="PF01035">
    <property type="entry name" value="DNA_binding_1"/>
    <property type="match status" value="1"/>
</dbReference>
<protein>
    <recommendedName>
        <fullName evidence="14">Regulatory protein of adaptive response</fullName>
    </recommendedName>
</protein>
<dbReference type="OrthoDB" id="9802228at2"/>
<feature type="binding site" evidence="16">
    <location>
        <position position="43"/>
    </location>
    <ligand>
        <name>Zn(2+)</name>
        <dbReference type="ChEBI" id="CHEBI:29105"/>
    </ligand>
</feature>
<dbReference type="GO" id="GO:0008270">
    <property type="term" value="F:zinc ion binding"/>
    <property type="evidence" value="ECO:0007669"/>
    <property type="project" value="InterPro"/>
</dbReference>
<dbReference type="NCBIfam" id="NF011964">
    <property type="entry name" value="PRK15435.1"/>
    <property type="match status" value="1"/>
</dbReference>
<reference evidence="19" key="1">
    <citation type="submission" date="2018-09" db="EMBL/GenBank/DDBJ databases">
        <authorList>
            <person name="Livingstone P.G."/>
            <person name="Whitworth D.E."/>
        </authorList>
    </citation>
    <scope>NUCLEOTIDE SEQUENCE [LARGE SCALE GENOMIC DNA]</scope>
    <source>
        <strain evidence="19">CA040B</strain>
    </source>
</reference>
<dbReference type="PANTHER" id="PTHR10815">
    <property type="entry name" value="METHYLATED-DNA--PROTEIN-CYSTEINE METHYLTRANSFERASE"/>
    <property type="match status" value="1"/>
</dbReference>
<organism evidence="18 19">
    <name type="scientific">Corallococcus sicarius</name>
    <dbReference type="NCBI Taxonomy" id="2316726"/>
    <lineage>
        <taxon>Bacteria</taxon>
        <taxon>Pseudomonadati</taxon>
        <taxon>Myxococcota</taxon>
        <taxon>Myxococcia</taxon>
        <taxon>Myxococcales</taxon>
        <taxon>Cystobacterineae</taxon>
        <taxon>Myxococcaceae</taxon>
        <taxon>Corallococcus</taxon>
    </lineage>
</organism>
<evidence type="ECO:0000256" key="16">
    <source>
        <dbReference type="PIRSR" id="PIRSR000409-3"/>
    </source>
</evidence>
<dbReference type="SUPFAM" id="SSF57884">
    <property type="entry name" value="Ada DNA repair protein, N-terminal domain (N-Ada 10)"/>
    <property type="match status" value="1"/>
</dbReference>
<comment type="cofactor">
    <cofactor evidence="16">
        <name>Zn(2+)</name>
        <dbReference type="ChEBI" id="CHEBI:29105"/>
    </cofactor>
    <text evidence="16">Binds 1 zinc ion per subunit.</text>
</comment>
<keyword evidence="6 16" id="KW-0862">Zinc</keyword>
<dbReference type="GO" id="GO:0032259">
    <property type="term" value="P:methylation"/>
    <property type="evidence" value="ECO:0007669"/>
    <property type="project" value="UniProtKB-KW"/>
</dbReference>
<dbReference type="AlphaFoldDB" id="A0A3A8NW93"/>
<evidence type="ECO:0000256" key="6">
    <source>
        <dbReference type="ARBA" id="ARBA00022833"/>
    </source>
</evidence>
<dbReference type="InterPro" id="IPR036388">
    <property type="entry name" value="WH-like_DNA-bd_sf"/>
</dbReference>
<evidence type="ECO:0000256" key="14">
    <source>
        <dbReference type="ARBA" id="ARBA00078299"/>
    </source>
</evidence>
<dbReference type="SUPFAM" id="SSF53155">
    <property type="entry name" value="Methylated DNA-protein cysteine methyltransferase domain"/>
    <property type="match status" value="1"/>
</dbReference>
<dbReference type="Gene3D" id="3.30.160.70">
    <property type="entry name" value="Methylated DNA-protein cysteine methyltransferase domain"/>
    <property type="match status" value="1"/>
</dbReference>
<comment type="catalytic activity">
    <reaction evidence="1">
        <text>a 4-O-methyl-thymidine in DNA + L-cysteinyl-[protein] = a thymidine in DNA + S-methyl-L-cysteinyl-[protein]</text>
        <dbReference type="Rhea" id="RHEA:53428"/>
        <dbReference type="Rhea" id="RHEA-COMP:10131"/>
        <dbReference type="Rhea" id="RHEA-COMP:10132"/>
        <dbReference type="Rhea" id="RHEA-COMP:13555"/>
        <dbReference type="Rhea" id="RHEA-COMP:13556"/>
        <dbReference type="ChEBI" id="CHEBI:29950"/>
        <dbReference type="ChEBI" id="CHEBI:82612"/>
        <dbReference type="ChEBI" id="CHEBI:137386"/>
        <dbReference type="ChEBI" id="CHEBI:137387"/>
        <dbReference type="EC" id="2.1.1.63"/>
    </reaction>
</comment>
<evidence type="ECO:0000256" key="3">
    <source>
        <dbReference type="ARBA" id="ARBA00022679"/>
    </source>
</evidence>
<dbReference type="Gene3D" id="1.10.10.60">
    <property type="entry name" value="Homeodomain-like"/>
    <property type="match status" value="1"/>
</dbReference>
<keyword evidence="3 18" id="KW-0808">Transferase</keyword>
<keyword evidence="19" id="KW-1185">Reference proteome</keyword>
<evidence type="ECO:0000256" key="15">
    <source>
        <dbReference type="PIRSR" id="PIRSR000409-1"/>
    </source>
</evidence>
<keyword evidence="5" id="KW-0227">DNA damage</keyword>
<evidence type="ECO:0000256" key="12">
    <source>
        <dbReference type="ARBA" id="ARBA00049348"/>
    </source>
</evidence>
<dbReference type="CDD" id="cd06445">
    <property type="entry name" value="ATase"/>
    <property type="match status" value="1"/>
</dbReference>
<evidence type="ECO:0000256" key="13">
    <source>
        <dbReference type="ARBA" id="ARBA00060908"/>
    </source>
</evidence>
<feature type="active site" description="Nucleophile; methyl group acceptor from either O6-methylguanine or O4-methylthymine" evidence="15">
    <location>
        <position position="327"/>
    </location>
</feature>
<comment type="caution">
    <text evidence="18">The sequence shown here is derived from an EMBL/GenBank/DDBJ whole genome shotgun (WGS) entry which is preliminary data.</text>
</comment>
<evidence type="ECO:0000256" key="5">
    <source>
        <dbReference type="ARBA" id="ARBA00022763"/>
    </source>
</evidence>
<keyword evidence="10" id="KW-0804">Transcription</keyword>
<dbReference type="Pfam" id="PF02805">
    <property type="entry name" value="Ada_Zn_binding"/>
    <property type="match status" value="1"/>
</dbReference>
<evidence type="ECO:0000313" key="19">
    <source>
        <dbReference type="Proteomes" id="UP000273405"/>
    </source>
</evidence>
<dbReference type="InterPro" id="IPR035451">
    <property type="entry name" value="Ada-like_dom_sf"/>
</dbReference>
<dbReference type="InterPro" id="IPR001497">
    <property type="entry name" value="MethylDNA_cys_MeTrfase_AS"/>
</dbReference>
<keyword evidence="9" id="KW-0010">Activator</keyword>
<dbReference type="Gene3D" id="1.10.10.10">
    <property type="entry name" value="Winged helix-like DNA-binding domain superfamily/Winged helix DNA-binding domain"/>
    <property type="match status" value="1"/>
</dbReference>
<dbReference type="FunFam" id="1.10.10.10:FF:000410">
    <property type="entry name" value="ADA regulatory protein, putative"/>
    <property type="match status" value="1"/>
</dbReference>
<dbReference type="NCBIfam" id="TIGR00589">
    <property type="entry name" value="ogt"/>
    <property type="match status" value="1"/>
</dbReference>
<evidence type="ECO:0000256" key="7">
    <source>
        <dbReference type="ARBA" id="ARBA00023015"/>
    </source>
</evidence>
<evidence type="ECO:0000256" key="9">
    <source>
        <dbReference type="ARBA" id="ARBA00023159"/>
    </source>
</evidence>
<dbReference type="InterPro" id="IPR004026">
    <property type="entry name" value="Ada_DNA_repair_Zn-bd"/>
</dbReference>
<evidence type="ECO:0000256" key="2">
    <source>
        <dbReference type="ARBA" id="ARBA00022603"/>
    </source>
</evidence>
<evidence type="ECO:0000259" key="17">
    <source>
        <dbReference type="PROSITE" id="PS01124"/>
    </source>
</evidence>
<sequence>MKTKVDALAAETLGDPRWAAVLARDAGADGRFFYSVRTTGVYCRPSCGARTPRPENVAFHATTAAAEQAGFRACKRCKPGQPSLAVRHADQVAELCRFIQGAEQPPSLEELADRAGMSPYHLHRVFKAVTGLTPKGYAAAHRAERIRDGLSRRGSVTEAIYDAGFNSSGRFYETSRQVLGMTPTNFRAGGANTQIHFAVGECSLGPILVAASDRGVCAILMGEDPDALAKDLQDRFPQATLVGGDAEFERLVARVVGFVEAPGVGLDLPLDVRGTAFQQRVWQALREIPAGKTASYTDIAERIGSPKSVRAVAQACGANALAVAIPCHRVVRHDGALSGYRWGVERKRVLLEREANR</sequence>
<dbReference type="SUPFAM" id="SSF46689">
    <property type="entry name" value="Homeodomain-like"/>
    <property type="match status" value="1"/>
</dbReference>
<dbReference type="SMART" id="SM00342">
    <property type="entry name" value="HTH_ARAC"/>
    <property type="match status" value="1"/>
</dbReference>
<dbReference type="FunFam" id="3.40.10.10:FF:000001">
    <property type="entry name" value="DNA-3-methyladenine glycosylase 2"/>
    <property type="match status" value="1"/>
</dbReference>
<dbReference type="GO" id="GO:0003700">
    <property type="term" value="F:DNA-binding transcription factor activity"/>
    <property type="evidence" value="ECO:0007669"/>
    <property type="project" value="InterPro"/>
</dbReference>
<feature type="binding site" evidence="16">
    <location>
        <position position="47"/>
    </location>
    <ligand>
        <name>Zn(2+)</name>
        <dbReference type="ChEBI" id="CHEBI:29105"/>
    </ligand>
</feature>
<accession>A0A3A8NW93</accession>
<feature type="active site" description="Nucleophile; methyl group acceptor from methylphosphotriester" evidence="15">
    <location>
        <position position="43"/>
    </location>
</feature>
<dbReference type="PROSITE" id="PS01124">
    <property type="entry name" value="HTH_ARAC_FAMILY_2"/>
    <property type="match status" value="1"/>
</dbReference>
<dbReference type="EMBL" id="RAWG01000011">
    <property type="protein sequence ID" value="RKH47430.1"/>
    <property type="molecule type" value="Genomic_DNA"/>
</dbReference>
<dbReference type="GO" id="GO:0043565">
    <property type="term" value="F:sequence-specific DNA binding"/>
    <property type="evidence" value="ECO:0007669"/>
    <property type="project" value="InterPro"/>
</dbReference>